<organism evidence="1 2">
    <name type="scientific">Actinokineospora soli</name>
    <dbReference type="NCBI Taxonomy" id="1048753"/>
    <lineage>
        <taxon>Bacteria</taxon>
        <taxon>Bacillati</taxon>
        <taxon>Actinomycetota</taxon>
        <taxon>Actinomycetes</taxon>
        <taxon>Pseudonocardiales</taxon>
        <taxon>Pseudonocardiaceae</taxon>
        <taxon>Actinokineospora</taxon>
    </lineage>
</organism>
<evidence type="ECO:0000313" key="2">
    <source>
        <dbReference type="Proteomes" id="UP001596512"/>
    </source>
</evidence>
<dbReference type="InterPro" id="IPR034660">
    <property type="entry name" value="DinB/YfiT-like"/>
</dbReference>
<name>A0ABW2TRZ2_9PSEU</name>
<gene>
    <name evidence="1" type="ORF">ACFQV2_19150</name>
</gene>
<accession>A0ABW2TRZ2</accession>
<dbReference type="Proteomes" id="UP001596512">
    <property type="component" value="Unassembled WGS sequence"/>
</dbReference>
<sequence length="165" mass="18058">MSTDSRRWPDPHATDELRLQREFLDFLRRTAVAKLDGLDLALATAAPMPTSPRMTALGVIKHLTAVERYWISIACAGAELPSLWAGDPDPSWDLSESDSPASVIAAYEAEWARSAAALDGKRADDVAADGERTVRWVLAHVVQETARHVGHLDFLRELADGEVGE</sequence>
<dbReference type="SUPFAM" id="SSF109854">
    <property type="entry name" value="DinB/YfiT-like putative metalloenzymes"/>
    <property type="match status" value="1"/>
</dbReference>
<dbReference type="InterPro" id="IPR007061">
    <property type="entry name" value="MST-like"/>
</dbReference>
<comment type="caution">
    <text evidence="1">The sequence shown here is derived from an EMBL/GenBank/DDBJ whole genome shotgun (WGS) entry which is preliminary data.</text>
</comment>
<reference evidence="2" key="1">
    <citation type="journal article" date="2019" name="Int. J. Syst. Evol. Microbiol.">
        <title>The Global Catalogue of Microorganisms (GCM) 10K type strain sequencing project: providing services to taxonomists for standard genome sequencing and annotation.</title>
        <authorList>
            <consortium name="The Broad Institute Genomics Platform"/>
            <consortium name="The Broad Institute Genome Sequencing Center for Infectious Disease"/>
            <person name="Wu L."/>
            <person name="Ma J."/>
        </authorList>
    </citation>
    <scope>NUCLEOTIDE SEQUENCE [LARGE SCALE GENOMIC DNA]</scope>
    <source>
        <strain evidence="2">JCM 17695</strain>
    </source>
</reference>
<proteinExistence type="predicted"/>
<dbReference type="Pfam" id="PF04978">
    <property type="entry name" value="MST"/>
    <property type="match status" value="1"/>
</dbReference>
<dbReference type="EMBL" id="JBHTEY010000004">
    <property type="protein sequence ID" value="MFC7615303.1"/>
    <property type="molecule type" value="Genomic_DNA"/>
</dbReference>
<dbReference type="Gene3D" id="1.20.120.450">
    <property type="entry name" value="dinb family like domain"/>
    <property type="match status" value="1"/>
</dbReference>
<keyword evidence="2" id="KW-1185">Reference proteome</keyword>
<protein>
    <submittedName>
        <fullName evidence="1">DUF664 domain-containing protein</fullName>
    </submittedName>
</protein>
<evidence type="ECO:0000313" key="1">
    <source>
        <dbReference type="EMBL" id="MFC7615303.1"/>
    </source>
</evidence>